<dbReference type="InterPro" id="IPR003615">
    <property type="entry name" value="HNH_nuc"/>
</dbReference>
<evidence type="ECO:0000259" key="2">
    <source>
        <dbReference type="SMART" id="SM00507"/>
    </source>
</evidence>
<evidence type="ECO:0000313" key="4">
    <source>
        <dbReference type="Proteomes" id="UP000203408"/>
    </source>
</evidence>
<dbReference type="InterPro" id="IPR036388">
    <property type="entry name" value="WH-like_DNA-bd_sf"/>
</dbReference>
<dbReference type="RefSeq" id="YP_009194504.1">
    <property type="nucleotide sequence ID" value="NC_028750.1"/>
</dbReference>
<dbReference type="KEGG" id="vg:26613443"/>
<feature type="domain" description="Nuclease associated modular" evidence="1">
    <location>
        <begin position="103"/>
        <end position="119"/>
    </location>
</feature>
<keyword evidence="3" id="KW-0540">Nuclease</keyword>
<keyword evidence="4" id="KW-1185">Reference proteome</keyword>
<dbReference type="InterPro" id="IPR044925">
    <property type="entry name" value="His-Me_finger_sf"/>
</dbReference>
<dbReference type="GO" id="GO:0004519">
    <property type="term" value="F:endonuclease activity"/>
    <property type="evidence" value="ECO:0007669"/>
    <property type="project" value="UniProtKB-KW"/>
</dbReference>
<dbReference type="SMART" id="SM00507">
    <property type="entry name" value="HNHc"/>
    <property type="match status" value="1"/>
</dbReference>
<dbReference type="SUPFAM" id="SSF54060">
    <property type="entry name" value="His-Me finger endonucleases"/>
    <property type="match status" value="1"/>
</dbReference>
<dbReference type="SMART" id="SM00496">
    <property type="entry name" value="IENR2"/>
    <property type="match status" value="3"/>
</dbReference>
<dbReference type="EMBL" id="KT001918">
    <property type="protein sequence ID" value="AKU44564.1"/>
    <property type="molecule type" value="Genomic_DNA"/>
</dbReference>
<organism evidence="3 4">
    <name type="scientific">Klebsiella phage Matisse</name>
    <dbReference type="NCBI Taxonomy" id="1675607"/>
    <lineage>
        <taxon>Viruses</taxon>
        <taxon>Duplodnaviria</taxon>
        <taxon>Heunggongvirae</taxon>
        <taxon>Uroviricota</taxon>
        <taxon>Caudoviricetes</taxon>
        <taxon>Pantevenvirales</taxon>
        <taxon>Straboviridae</taxon>
        <taxon>Slopekvirus</taxon>
        <taxon>Slopekvirus matisse</taxon>
    </lineage>
</organism>
<proteinExistence type="predicted"/>
<feature type="domain" description="HNH nuclease" evidence="2">
    <location>
        <begin position="5"/>
        <end position="57"/>
    </location>
</feature>
<dbReference type="Gene3D" id="1.10.30.50">
    <property type="match status" value="1"/>
</dbReference>
<dbReference type="CDD" id="cd00085">
    <property type="entry name" value="HNHc"/>
    <property type="match status" value="1"/>
</dbReference>
<accession>A0A0K1LQ56</accession>
<name>A0A0K1LQ56_9CAUD</name>
<reference evidence="3 4" key="1">
    <citation type="journal article" date="2015" name="Genome Announc.">
        <title>Complete Genome Sequence of Carbapenemase-Producing Klebsiella pneumoniae Myophage Matisse.</title>
        <authorList>
            <person name="Provasek V.E."/>
            <person name="Lessor L.E."/>
            <person name="Cahill J.L."/>
            <person name="Rasche E.S."/>
            <person name="Kuty Everett G.F."/>
        </authorList>
    </citation>
    <scope>NUCLEOTIDE SEQUENCE [LARGE SCALE GENOMIC DNA]</scope>
</reference>
<keyword evidence="3" id="KW-0255">Endonuclease</keyword>
<feature type="domain" description="Nuclease associated modular" evidence="1">
    <location>
        <begin position="137"/>
        <end position="153"/>
    </location>
</feature>
<gene>
    <name evidence="3" type="ORF">CPT_Matisse260</name>
</gene>
<sequence>MNYQKIYDSLISKYRGEPPISYRHKKSGYEIHHIYPKSMGGSDEPDNLVYLTPKQHYTAHHLLSKIYGGTMHNAFWIMSFSRGFPITARQYKTAKENKILNQTGRKHSPETIEKMIKSRQGRTYSIESRRKMSESHKGYSHSEETKEKTRKSCLVSKARFVKVAIGTNIKDPSIVIRLCGKTDIRNHGFSQGKVHSCCRGEIKSYKGYTWRFE</sequence>
<dbReference type="Pfam" id="PF07460">
    <property type="entry name" value="NUMOD3"/>
    <property type="match status" value="1"/>
</dbReference>
<protein>
    <submittedName>
        <fullName evidence="3">Homing endonuclease</fullName>
    </submittedName>
</protein>
<dbReference type="Gene3D" id="1.10.10.10">
    <property type="entry name" value="Winged helix-like DNA-binding domain superfamily/Winged helix DNA-binding domain"/>
    <property type="match status" value="1"/>
</dbReference>
<evidence type="ECO:0000313" key="3">
    <source>
        <dbReference type="EMBL" id="AKU44564.1"/>
    </source>
</evidence>
<dbReference type="InterPro" id="IPR003611">
    <property type="entry name" value="NUMOD3"/>
</dbReference>
<evidence type="ECO:0000259" key="1">
    <source>
        <dbReference type="SMART" id="SM00496"/>
    </source>
</evidence>
<dbReference type="GeneID" id="26613443"/>
<feature type="domain" description="Nuclease associated modular" evidence="1">
    <location>
        <begin position="120"/>
        <end position="136"/>
    </location>
</feature>
<keyword evidence="3" id="KW-0378">Hydrolase</keyword>
<dbReference type="Proteomes" id="UP000203408">
    <property type="component" value="Segment"/>
</dbReference>
<dbReference type="GO" id="GO:0003677">
    <property type="term" value="F:DNA binding"/>
    <property type="evidence" value="ECO:0007669"/>
    <property type="project" value="InterPro"/>
</dbReference>